<dbReference type="KEGG" id="crq:GCK72_022857"/>
<protein>
    <submittedName>
        <fullName evidence="2">Uncharacterized protein</fullName>
    </submittedName>
</protein>
<sequence length="227" mass="26163">MNLSLLLLAIIFLSCPTPGLTRKWVDRSKWISRAQYKTTLNCPLDTVWCFTGYYREFDLFNANDDLAVIPFHCTRGNSIHSASLLLKGGDEDDSTKEYEPELELYHNCSKRSLTYRTIKDLYNIHTRTPFTNESYEFDLLNTGTSSKAGIHFGFFSFFFKDSDFMDQAMRGKKLLPPGIKTWFDSESITLPSETGSWAVSNQIHFYDDEQKATGANETIKNYFIRDT</sequence>
<evidence type="ECO:0000313" key="3">
    <source>
        <dbReference type="Proteomes" id="UP000483820"/>
    </source>
</evidence>
<feature type="signal peptide" evidence="1">
    <location>
        <begin position="1"/>
        <end position="21"/>
    </location>
</feature>
<proteinExistence type="predicted"/>
<evidence type="ECO:0000313" key="2">
    <source>
        <dbReference type="EMBL" id="KAF1746403.1"/>
    </source>
</evidence>
<dbReference type="GeneID" id="9798537"/>
<dbReference type="Proteomes" id="UP000483820">
    <property type="component" value="Chromosome X"/>
</dbReference>
<name>A0A6A5FV36_CAERE</name>
<keyword evidence="1" id="KW-0732">Signal</keyword>
<dbReference type="RefSeq" id="XP_003102989.2">
    <property type="nucleotide sequence ID" value="XM_003102941.2"/>
</dbReference>
<dbReference type="EMBL" id="WUAV01000006">
    <property type="protein sequence ID" value="KAF1746403.1"/>
    <property type="molecule type" value="Genomic_DNA"/>
</dbReference>
<dbReference type="AlphaFoldDB" id="A0A6A5FV36"/>
<gene>
    <name evidence="2" type="ORF">GCK72_022857</name>
</gene>
<accession>A0A6A5FV36</accession>
<evidence type="ECO:0000256" key="1">
    <source>
        <dbReference type="SAM" id="SignalP"/>
    </source>
</evidence>
<dbReference type="CTD" id="9798537"/>
<dbReference type="InterPro" id="IPR008588">
    <property type="entry name" value="DUF870_CAE_spp"/>
</dbReference>
<feature type="chain" id="PRO_5025363245" evidence="1">
    <location>
        <begin position="22"/>
        <end position="227"/>
    </location>
</feature>
<dbReference type="Pfam" id="PF05912">
    <property type="entry name" value="DUF870"/>
    <property type="match status" value="1"/>
</dbReference>
<comment type="caution">
    <text evidence="2">The sequence shown here is derived from an EMBL/GenBank/DDBJ whole genome shotgun (WGS) entry which is preliminary data.</text>
</comment>
<organism evidence="2 3">
    <name type="scientific">Caenorhabditis remanei</name>
    <name type="common">Caenorhabditis vulgaris</name>
    <dbReference type="NCBI Taxonomy" id="31234"/>
    <lineage>
        <taxon>Eukaryota</taxon>
        <taxon>Metazoa</taxon>
        <taxon>Ecdysozoa</taxon>
        <taxon>Nematoda</taxon>
        <taxon>Chromadorea</taxon>
        <taxon>Rhabditida</taxon>
        <taxon>Rhabditina</taxon>
        <taxon>Rhabditomorpha</taxon>
        <taxon>Rhabditoidea</taxon>
        <taxon>Rhabditidae</taxon>
        <taxon>Peloderinae</taxon>
        <taxon>Caenorhabditis</taxon>
    </lineage>
</organism>
<reference evidence="2 3" key="1">
    <citation type="submission" date="2019-12" db="EMBL/GenBank/DDBJ databases">
        <title>Chromosome-level assembly of the Caenorhabditis remanei genome.</title>
        <authorList>
            <person name="Teterina A.A."/>
            <person name="Willis J.H."/>
            <person name="Phillips P.C."/>
        </authorList>
    </citation>
    <scope>NUCLEOTIDE SEQUENCE [LARGE SCALE GENOMIC DNA]</scope>
    <source>
        <strain evidence="2 3">PX506</strain>
        <tissue evidence="2">Whole organism</tissue>
    </source>
</reference>